<evidence type="ECO:0000259" key="10">
    <source>
        <dbReference type="Pfam" id="PF01618"/>
    </source>
</evidence>
<sequence>MSRVWFLLLLWSGCLLAGDDVAAQIAARQAQLKSLLSEASRLDSQVAQLDQRLQGQRQELAKQGADLQALQGQLRHSAEALIPRWSDSVLALTQPEILTELKQLLAGDERQLPRLLSAVSQGWRTLWQQSGERQRLTLPVPDAQGQTRSGSLAILGRWALFDAGGFYRLEQGVLRPPKWRPDQQTQAALAHYLASSPAHWQLMPLDLQQGKTLQRLAAQPDLRTRFTQAGPIGLLLLLLAILGGGTVLWRSWVLWLEGHRMRRQAEQAIGLPDNALGRLRGRAAQWQAMDRDTLELQLDDCLLQEQARLERGLAWLKLLIPVAPMLGLLGTVTGMIETFQGLSDSAGGEPKLMAGGIAMALVTTVLGLVAAMPLLLAHGLLQSRVELLSLRLEQEALRLLAAWSPRHA</sequence>
<keyword evidence="4 8" id="KW-1133">Transmembrane helix</keyword>
<evidence type="ECO:0000256" key="1">
    <source>
        <dbReference type="ARBA" id="ARBA00004651"/>
    </source>
</evidence>
<keyword evidence="3 8" id="KW-0812">Transmembrane</keyword>
<evidence type="ECO:0000256" key="9">
    <source>
        <dbReference type="SAM" id="SignalP"/>
    </source>
</evidence>
<accession>A0ABP8QER7</accession>
<keyword evidence="5 8" id="KW-0472">Membrane</keyword>
<feature type="domain" description="MotA/TolQ/ExbB proton channel" evidence="10">
    <location>
        <begin position="288"/>
        <end position="393"/>
    </location>
</feature>
<dbReference type="PANTHER" id="PTHR30625">
    <property type="entry name" value="PROTEIN TOLQ"/>
    <property type="match status" value="1"/>
</dbReference>
<dbReference type="PANTHER" id="PTHR30625:SF11">
    <property type="entry name" value="MOTA_TOLQ_EXBB PROTON CHANNEL DOMAIN-CONTAINING PROTEIN"/>
    <property type="match status" value="1"/>
</dbReference>
<gene>
    <name evidence="11" type="ORF">GCM10023095_25770</name>
</gene>
<evidence type="ECO:0000256" key="7">
    <source>
        <dbReference type="SAM" id="Coils"/>
    </source>
</evidence>
<keyword evidence="2" id="KW-1003">Cell membrane</keyword>
<feature type="chain" id="PRO_5045041179" evidence="9">
    <location>
        <begin position="18"/>
        <end position="408"/>
    </location>
</feature>
<dbReference type="EMBL" id="BAABFC010000018">
    <property type="protein sequence ID" value="GAA4501899.1"/>
    <property type="molecule type" value="Genomic_DNA"/>
</dbReference>
<reference evidence="12" key="1">
    <citation type="journal article" date="2019" name="Int. J. Syst. Evol. Microbiol.">
        <title>The Global Catalogue of Microorganisms (GCM) 10K type strain sequencing project: providing services to taxonomists for standard genome sequencing and annotation.</title>
        <authorList>
            <consortium name="The Broad Institute Genomics Platform"/>
            <consortium name="The Broad Institute Genome Sequencing Center for Infectious Disease"/>
            <person name="Wu L."/>
            <person name="Ma J."/>
        </authorList>
    </citation>
    <scope>NUCLEOTIDE SEQUENCE [LARGE SCALE GENOMIC DNA]</scope>
    <source>
        <strain evidence="12">JCM 32226</strain>
    </source>
</reference>
<feature type="signal peptide" evidence="9">
    <location>
        <begin position="1"/>
        <end position="17"/>
    </location>
</feature>
<dbReference type="InterPro" id="IPR050790">
    <property type="entry name" value="ExbB/TolQ_transport"/>
</dbReference>
<dbReference type="RefSeq" id="WP_345013772.1">
    <property type="nucleotide sequence ID" value="NZ_BAABFC010000018.1"/>
</dbReference>
<evidence type="ECO:0000256" key="5">
    <source>
        <dbReference type="ARBA" id="ARBA00023136"/>
    </source>
</evidence>
<feature type="transmembrane region" description="Helical" evidence="8">
    <location>
        <begin position="356"/>
        <end position="381"/>
    </location>
</feature>
<name>A0ABP8QER7_9GAMM</name>
<keyword evidence="7" id="KW-0175">Coiled coil</keyword>
<evidence type="ECO:0000256" key="3">
    <source>
        <dbReference type="ARBA" id="ARBA00022692"/>
    </source>
</evidence>
<dbReference type="Pfam" id="PF01618">
    <property type="entry name" value="MotA_ExbB"/>
    <property type="match status" value="1"/>
</dbReference>
<feature type="transmembrane region" description="Helical" evidence="8">
    <location>
        <begin position="314"/>
        <end position="336"/>
    </location>
</feature>
<evidence type="ECO:0000256" key="6">
    <source>
        <dbReference type="RuleBase" id="RU004057"/>
    </source>
</evidence>
<evidence type="ECO:0000313" key="11">
    <source>
        <dbReference type="EMBL" id="GAA4501899.1"/>
    </source>
</evidence>
<comment type="caution">
    <text evidence="11">The sequence shown here is derived from an EMBL/GenBank/DDBJ whole genome shotgun (WGS) entry which is preliminary data.</text>
</comment>
<organism evidence="11 12">
    <name type="scientific">Pseudaeromonas paramecii</name>
    <dbReference type="NCBI Taxonomy" id="2138166"/>
    <lineage>
        <taxon>Bacteria</taxon>
        <taxon>Pseudomonadati</taxon>
        <taxon>Pseudomonadota</taxon>
        <taxon>Gammaproteobacteria</taxon>
        <taxon>Aeromonadales</taxon>
        <taxon>Aeromonadaceae</taxon>
        <taxon>Pseudaeromonas</taxon>
    </lineage>
</organism>
<evidence type="ECO:0000256" key="4">
    <source>
        <dbReference type="ARBA" id="ARBA00022989"/>
    </source>
</evidence>
<comment type="subcellular location">
    <subcellularLocation>
        <location evidence="1">Cell membrane</location>
        <topology evidence="1">Multi-pass membrane protein</topology>
    </subcellularLocation>
    <subcellularLocation>
        <location evidence="6">Membrane</location>
        <topology evidence="6">Multi-pass membrane protein</topology>
    </subcellularLocation>
</comment>
<proteinExistence type="inferred from homology"/>
<comment type="similarity">
    <text evidence="6">Belongs to the exbB/tolQ family.</text>
</comment>
<keyword evidence="9" id="KW-0732">Signal</keyword>
<keyword evidence="12" id="KW-1185">Reference proteome</keyword>
<evidence type="ECO:0000256" key="2">
    <source>
        <dbReference type="ARBA" id="ARBA00022475"/>
    </source>
</evidence>
<dbReference type="Proteomes" id="UP001501321">
    <property type="component" value="Unassembled WGS sequence"/>
</dbReference>
<keyword evidence="6" id="KW-0813">Transport</keyword>
<evidence type="ECO:0000256" key="8">
    <source>
        <dbReference type="SAM" id="Phobius"/>
    </source>
</evidence>
<dbReference type="InterPro" id="IPR002898">
    <property type="entry name" value="MotA_ExbB_proton_chnl"/>
</dbReference>
<protein>
    <submittedName>
        <fullName evidence="11">MotA/TolQ/ExbB proton channel family protein</fullName>
    </submittedName>
</protein>
<keyword evidence="6" id="KW-0653">Protein transport</keyword>
<feature type="transmembrane region" description="Helical" evidence="8">
    <location>
        <begin position="232"/>
        <end position="253"/>
    </location>
</feature>
<evidence type="ECO:0000313" key="12">
    <source>
        <dbReference type="Proteomes" id="UP001501321"/>
    </source>
</evidence>
<feature type="coiled-coil region" evidence="7">
    <location>
        <begin position="32"/>
        <end position="73"/>
    </location>
</feature>